<evidence type="ECO:0000313" key="9">
    <source>
        <dbReference type="EMBL" id="ALB22659.1"/>
    </source>
</evidence>
<evidence type="ECO:0000256" key="8">
    <source>
        <dbReference type="RuleBase" id="RU365088"/>
    </source>
</evidence>
<feature type="transmembrane region" description="Helical" evidence="8">
    <location>
        <begin position="45"/>
        <end position="64"/>
    </location>
</feature>
<accession>A0A1L6TBH5</accession>
<name>A0A1L6TBH5_PISSA</name>
<protein>
    <recommendedName>
        <fullName evidence="8">Bcr/CflA family efflux transporter</fullName>
    </recommendedName>
</protein>
<dbReference type="Proteomes" id="UP000029558">
    <property type="component" value="Chromosome"/>
</dbReference>
<evidence type="ECO:0000256" key="1">
    <source>
        <dbReference type="ARBA" id="ARBA00004651"/>
    </source>
</evidence>
<feature type="transmembrane region" description="Helical" evidence="8">
    <location>
        <begin position="280"/>
        <end position="304"/>
    </location>
</feature>
<feature type="transmembrane region" description="Helical" evidence="8">
    <location>
        <begin position="250"/>
        <end position="268"/>
    </location>
</feature>
<dbReference type="EMBL" id="CP012508">
    <property type="protein sequence ID" value="ALB22659.1"/>
    <property type="molecule type" value="Genomic_DNA"/>
</dbReference>
<keyword evidence="8" id="KW-0997">Cell inner membrane</keyword>
<organism evidence="9 10">
    <name type="scientific">Piscirickettsia salmonis</name>
    <dbReference type="NCBI Taxonomy" id="1238"/>
    <lineage>
        <taxon>Bacteria</taxon>
        <taxon>Pseudomonadati</taxon>
        <taxon>Pseudomonadota</taxon>
        <taxon>Gammaproteobacteria</taxon>
        <taxon>Thiotrichales</taxon>
        <taxon>Piscirickettsiaceae</taxon>
        <taxon>Piscirickettsia</taxon>
    </lineage>
</organism>
<evidence type="ECO:0000256" key="4">
    <source>
        <dbReference type="ARBA" id="ARBA00022475"/>
    </source>
</evidence>
<dbReference type="InterPro" id="IPR036259">
    <property type="entry name" value="MFS_trans_sf"/>
</dbReference>
<reference evidence="9 10" key="1">
    <citation type="journal article" date="2014" name="Genome Announc.">
        <title>Comparative Genome Analysis of Two Isolates of the Fish Pathogen Piscirickettsia salmonis from Different Hosts Reveals Major Differences in Virulence-Associated Secretion Systems.</title>
        <authorList>
            <person name="Bohle H."/>
            <person name="Henriquez P."/>
            <person name="Grothusen H."/>
            <person name="Navas E."/>
            <person name="Sandoval A."/>
            <person name="Bustamante F."/>
            <person name="Bustos P."/>
            <person name="Mancilla M."/>
        </authorList>
    </citation>
    <scope>NUCLEOTIDE SEQUENCE [LARGE SCALE GENOMIC DNA]</scope>
    <source>
        <strain evidence="10">B1-32597</strain>
    </source>
</reference>
<dbReference type="AlphaFoldDB" id="A0A1L6TBH5"/>
<comment type="similarity">
    <text evidence="2 8">Belongs to the major facilitator superfamily. Bcr/CmlA family.</text>
</comment>
<proteinExistence type="inferred from homology"/>
<dbReference type="Pfam" id="PF07690">
    <property type="entry name" value="MFS_1"/>
    <property type="match status" value="1"/>
</dbReference>
<keyword evidence="7 8" id="KW-0472">Membrane</keyword>
<dbReference type="RefSeq" id="WP_027242824.1">
    <property type="nucleotide sequence ID" value="NZ_CP012508.1"/>
</dbReference>
<dbReference type="PROSITE" id="PS50850">
    <property type="entry name" value="MFS"/>
    <property type="match status" value="1"/>
</dbReference>
<keyword evidence="6 8" id="KW-1133">Transmembrane helix</keyword>
<evidence type="ECO:0000313" key="10">
    <source>
        <dbReference type="Proteomes" id="UP000029558"/>
    </source>
</evidence>
<feature type="transmembrane region" description="Helical" evidence="8">
    <location>
        <begin position="376"/>
        <end position="395"/>
    </location>
</feature>
<dbReference type="GO" id="GO:1990961">
    <property type="term" value="P:xenobiotic detoxification by transmembrane export across the plasma membrane"/>
    <property type="evidence" value="ECO:0007669"/>
    <property type="project" value="InterPro"/>
</dbReference>
<dbReference type="InterPro" id="IPR050189">
    <property type="entry name" value="MFS_Efflux_Transporters"/>
</dbReference>
<keyword evidence="5 8" id="KW-0812">Transmembrane</keyword>
<dbReference type="CDD" id="cd17320">
    <property type="entry name" value="MFS_MdfA_MDR_like"/>
    <property type="match status" value="1"/>
</dbReference>
<dbReference type="InterPro" id="IPR020846">
    <property type="entry name" value="MFS_dom"/>
</dbReference>
<feature type="transmembrane region" description="Helical" evidence="8">
    <location>
        <begin position="108"/>
        <end position="126"/>
    </location>
</feature>
<dbReference type="GO" id="GO:0042910">
    <property type="term" value="F:xenobiotic transmembrane transporter activity"/>
    <property type="evidence" value="ECO:0007669"/>
    <property type="project" value="InterPro"/>
</dbReference>
<dbReference type="OrthoDB" id="5670831at2"/>
<evidence type="ECO:0000256" key="7">
    <source>
        <dbReference type="ARBA" id="ARBA00023136"/>
    </source>
</evidence>
<dbReference type="PANTHER" id="PTHR43124:SF3">
    <property type="entry name" value="CHLORAMPHENICOL EFFLUX PUMP RV0191"/>
    <property type="match status" value="1"/>
</dbReference>
<sequence length="413" mass="45688">MKSPSNRKLSLWLIILLAGFPQLSETIYSPALPAVTMSLQTSNYLVQWTLSIYFFGFALGVLIWGQASDHIGRRFAMLFGIIVYLFGSLLCLLSPSIIYLLIARMLQAFGASVGSVITQIMVREYFMATERGRVFSSVAVALSFAPAIGPVMGGVLSDYLGWRSNFLALSVMALVILVLSFFSLPETLNLNVNNKNKKISLSQVFKRLITDQHVITSACFIGITNAFTFCFYAEGPFIFINHIGLSSRGYGLLGLFIAAAAILGGGAYRSLQTRLTDEKIIYLGVLISFIGSAFMLSALALHLVGKNNALISILAIMLPFMLISFGSFGLVIPIVLSKALVQYQDCLGRAGALFGLMYYLILSVLTWIMGWLHNHTLWPMPSYFLALSFIMLIMFKMSLKNREKRELCVLQTE</sequence>
<feature type="transmembrane region" description="Helical" evidence="8">
    <location>
        <begin position="310"/>
        <end position="335"/>
    </location>
</feature>
<feature type="transmembrane region" description="Helical" evidence="8">
    <location>
        <begin position="166"/>
        <end position="192"/>
    </location>
</feature>
<dbReference type="Gene3D" id="1.20.1720.10">
    <property type="entry name" value="Multidrug resistance protein D"/>
    <property type="match status" value="1"/>
</dbReference>
<comment type="caution">
    <text evidence="8">Lacks conserved residue(s) required for the propagation of feature annotation.</text>
</comment>
<feature type="transmembrane region" description="Helical" evidence="8">
    <location>
        <begin position="138"/>
        <end position="160"/>
    </location>
</feature>
<feature type="transmembrane region" description="Helical" evidence="8">
    <location>
        <begin position="213"/>
        <end position="238"/>
    </location>
</feature>
<dbReference type="GO" id="GO:0005886">
    <property type="term" value="C:plasma membrane"/>
    <property type="evidence" value="ECO:0007669"/>
    <property type="project" value="UniProtKB-SubCell"/>
</dbReference>
<dbReference type="NCBIfam" id="TIGR00710">
    <property type="entry name" value="efflux_Bcr_CflA"/>
    <property type="match status" value="1"/>
</dbReference>
<dbReference type="InterPro" id="IPR004812">
    <property type="entry name" value="Efflux_drug-R_Bcr/CmlA"/>
</dbReference>
<feature type="transmembrane region" description="Helical" evidence="8">
    <location>
        <begin position="347"/>
        <end position="370"/>
    </location>
</feature>
<feature type="transmembrane region" description="Helical" evidence="8">
    <location>
        <begin position="76"/>
        <end position="102"/>
    </location>
</feature>
<comment type="subcellular location">
    <subcellularLocation>
        <location evidence="8">Cell inner membrane</location>
        <topology evidence="8">Multi-pass membrane protein</topology>
    </subcellularLocation>
    <subcellularLocation>
        <location evidence="1">Cell membrane</location>
        <topology evidence="1">Multi-pass membrane protein</topology>
    </subcellularLocation>
</comment>
<dbReference type="PRINTS" id="PR01036">
    <property type="entry name" value="TCRTETB"/>
</dbReference>
<keyword evidence="3 8" id="KW-0813">Transport</keyword>
<evidence type="ECO:0000256" key="3">
    <source>
        <dbReference type="ARBA" id="ARBA00022448"/>
    </source>
</evidence>
<evidence type="ECO:0000256" key="6">
    <source>
        <dbReference type="ARBA" id="ARBA00022989"/>
    </source>
</evidence>
<keyword evidence="4" id="KW-1003">Cell membrane</keyword>
<dbReference type="InterPro" id="IPR011701">
    <property type="entry name" value="MFS"/>
</dbReference>
<dbReference type="SUPFAM" id="SSF103473">
    <property type="entry name" value="MFS general substrate transporter"/>
    <property type="match status" value="1"/>
</dbReference>
<dbReference type="PANTHER" id="PTHR43124">
    <property type="entry name" value="PURINE EFFLUX PUMP PBUE"/>
    <property type="match status" value="1"/>
</dbReference>
<evidence type="ECO:0000256" key="5">
    <source>
        <dbReference type="ARBA" id="ARBA00022692"/>
    </source>
</evidence>
<gene>
    <name evidence="9" type="ORF">KU39_1477</name>
</gene>
<evidence type="ECO:0000256" key="2">
    <source>
        <dbReference type="ARBA" id="ARBA00006236"/>
    </source>
</evidence>